<evidence type="ECO:0000313" key="4">
    <source>
        <dbReference type="Proteomes" id="UP000324585"/>
    </source>
</evidence>
<reference evidence="4" key="1">
    <citation type="journal article" date="2019" name="Nat. Commun.">
        <title>Expansion of phycobilisome linker gene families in mesophilic red algae.</title>
        <authorList>
            <person name="Lee J."/>
            <person name="Kim D."/>
            <person name="Bhattacharya D."/>
            <person name="Yoon H.S."/>
        </authorList>
    </citation>
    <scope>NUCLEOTIDE SEQUENCE [LARGE SCALE GENOMIC DNA]</scope>
    <source>
        <strain evidence="4">CCMP 1328</strain>
    </source>
</reference>
<evidence type="ECO:0000313" key="3">
    <source>
        <dbReference type="EMBL" id="KAA8494109.1"/>
    </source>
</evidence>
<keyword evidence="4" id="KW-1185">Reference proteome</keyword>
<dbReference type="AlphaFoldDB" id="A0A5J4YRJ5"/>
<dbReference type="SUPFAM" id="SSF50978">
    <property type="entry name" value="WD40 repeat-like"/>
    <property type="match status" value="1"/>
</dbReference>
<proteinExistence type="predicted"/>
<name>A0A5J4YRJ5_PORPP</name>
<dbReference type="PANTHER" id="PTHR10971">
    <property type="entry name" value="MRNA EXPORT FACTOR AND BUB3"/>
    <property type="match status" value="1"/>
</dbReference>
<evidence type="ECO:0000256" key="1">
    <source>
        <dbReference type="ARBA" id="ARBA00022574"/>
    </source>
</evidence>
<dbReference type="SMART" id="SM00320">
    <property type="entry name" value="WD40"/>
    <property type="match status" value="4"/>
</dbReference>
<dbReference type="Proteomes" id="UP000324585">
    <property type="component" value="Unassembled WGS sequence"/>
</dbReference>
<organism evidence="3 4">
    <name type="scientific">Porphyridium purpureum</name>
    <name type="common">Red alga</name>
    <name type="synonym">Porphyridium cruentum</name>
    <dbReference type="NCBI Taxonomy" id="35688"/>
    <lineage>
        <taxon>Eukaryota</taxon>
        <taxon>Rhodophyta</taxon>
        <taxon>Bangiophyceae</taxon>
        <taxon>Porphyridiales</taxon>
        <taxon>Porphyridiaceae</taxon>
        <taxon>Porphyridium</taxon>
    </lineage>
</organism>
<dbReference type="EMBL" id="VRMN01000005">
    <property type="protein sequence ID" value="KAA8494109.1"/>
    <property type="molecule type" value="Genomic_DNA"/>
</dbReference>
<dbReference type="InterPro" id="IPR036322">
    <property type="entry name" value="WD40_repeat_dom_sf"/>
</dbReference>
<keyword evidence="2" id="KW-0677">Repeat</keyword>
<dbReference type="OrthoDB" id="10262475at2759"/>
<accession>A0A5J4YRJ5</accession>
<dbReference type="InterPro" id="IPR001680">
    <property type="entry name" value="WD40_rpt"/>
</dbReference>
<dbReference type="Pfam" id="PF00400">
    <property type="entry name" value="WD40"/>
    <property type="match status" value="1"/>
</dbReference>
<sequence>MDVGDGREQVLQLHDAVSAVRIGKEALVTSSWDGLVSVFRLQDGAPLTSILGCAETDRCPVLDVALREDDERWLYTACLDGSVNELNAECDYQALEIKSSHGSRKLGAHTKGARNVAWLSGLVISTGWDGLVCGWDPRQNTSQGGAPVWQHKLAEKCFALSRPVVEDGNDGARIAVACSDNCVYDIDVRGRTDQTVSRRSCLLTHQLRCVELFGSSERTGFVAGSTEGRIAVHLPRSNTSSAEEAYAFRCHRRDTTIYPVNTLLMLREHSTFVSGGGDGSVCIWDALARKKIMQLATYDTSVSSLALSSCQTRFAVAVSYTFENGPVDHPPDRVILRSVDPRIFAPRSSKS</sequence>
<dbReference type="InterPro" id="IPR015943">
    <property type="entry name" value="WD40/YVTN_repeat-like_dom_sf"/>
</dbReference>
<protein>
    <submittedName>
        <fullName evidence="3">Mitotic checkpoint protein BUB3.1</fullName>
    </submittedName>
</protein>
<comment type="caution">
    <text evidence="3">The sequence shown here is derived from an EMBL/GenBank/DDBJ whole genome shotgun (WGS) entry which is preliminary data.</text>
</comment>
<evidence type="ECO:0000256" key="2">
    <source>
        <dbReference type="ARBA" id="ARBA00022737"/>
    </source>
</evidence>
<dbReference type="Gene3D" id="2.130.10.10">
    <property type="entry name" value="YVTN repeat-like/Quinoprotein amine dehydrogenase"/>
    <property type="match status" value="1"/>
</dbReference>
<dbReference type="OMA" id="TPEKVYT"/>
<gene>
    <name evidence="3" type="ORF">FVE85_4084</name>
</gene>
<keyword evidence="1" id="KW-0853">WD repeat</keyword>